<dbReference type="Pfam" id="PF00990">
    <property type="entry name" value="GGDEF"/>
    <property type="match status" value="1"/>
</dbReference>
<evidence type="ECO:0000259" key="5">
    <source>
        <dbReference type="PROSITE" id="PS50887"/>
    </source>
</evidence>
<reference evidence="6 7" key="1">
    <citation type="submission" date="2018-06" db="EMBL/GenBank/DDBJ databases">
        <authorList>
            <consortium name="Pathogen Informatics"/>
            <person name="Doyle S."/>
        </authorList>
    </citation>
    <scope>NUCLEOTIDE SEQUENCE [LARGE SCALE GENOMIC DNA]</scope>
    <source>
        <strain evidence="6 7">NCTC10684</strain>
    </source>
</reference>
<dbReference type="Gene3D" id="3.30.450.40">
    <property type="match status" value="1"/>
</dbReference>
<proteinExistence type="predicted"/>
<dbReference type="SMART" id="SM00065">
    <property type="entry name" value="GAF"/>
    <property type="match status" value="1"/>
</dbReference>
<dbReference type="GO" id="GO:0043709">
    <property type="term" value="P:cell adhesion involved in single-species biofilm formation"/>
    <property type="evidence" value="ECO:0007669"/>
    <property type="project" value="TreeGrafter"/>
</dbReference>
<evidence type="ECO:0000256" key="1">
    <source>
        <dbReference type="ARBA" id="ARBA00012528"/>
    </source>
</evidence>
<comment type="catalytic activity">
    <reaction evidence="2">
        <text>2 GTP = 3',3'-c-di-GMP + 2 diphosphate</text>
        <dbReference type="Rhea" id="RHEA:24898"/>
        <dbReference type="ChEBI" id="CHEBI:33019"/>
        <dbReference type="ChEBI" id="CHEBI:37565"/>
        <dbReference type="ChEBI" id="CHEBI:58805"/>
        <dbReference type="EC" id="2.7.7.65"/>
    </reaction>
</comment>
<feature type="domain" description="GGDEF" evidence="5">
    <location>
        <begin position="457"/>
        <end position="590"/>
    </location>
</feature>
<sequence>MRIATITHWAYGITVVLTALSGVSFMLSSNSALQERAAAEEHLTLDTLAEELALGAEVRSDEARLYVMRGEERHLQAFRAREIAERRLEAVTSELAARDPAPAEVAAIQAIDGQAEELDKIEAAAIEAYQNGNKAAAQEALFGAEHERVQNALLQTVAHFRDLTAVRTTATLDAARERSNWWSLVAKIMLATTGALFLAVLYFVLSRRVATPLRHMTGIVSRLARQDYSVELPIHRRADEIGEMSDAIEGFRTNLIEREKLDAERLADQHMKDLILQMMHRVQACRDQVELTDVIVRFAPQIFPELAGGLYVLNEGKTALARAGLWLDPEHSASEFPATACWGLRRGRSHHSGVNGADVPCQHVDPPGVATLCVPLTAQGDMIGLLYLEEREDGALEPAGPRLYLELIAENVGLAIANLQLQEKLTALAVSDPLTGLFNRRFLDETLRRHARDRRDEPLACLMIDIDHFKRFNDQFGHDAGDLVMQFVGQSLREACASSGDAFRFGGEEFTALLPSFGEADAVALADLLRDKIGSVALSHAGQVLGAVSISVGVAASPTGGSVETLVTRADAALLEAKAGGRDRTIAASKIRKSA</sequence>
<dbReference type="InterPro" id="IPR043128">
    <property type="entry name" value="Rev_trsase/Diguanyl_cyclase"/>
</dbReference>
<dbReference type="GO" id="GO:0005886">
    <property type="term" value="C:plasma membrane"/>
    <property type="evidence" value="ECO:0007669"/>
    <property type="project" value="TreeGrafter"/>
</dbReference>
<dbReference type="SUPFAM" id="SSF55073">
    <property type="entry name" value="Nucleotide cyclase"/>
    <property type="match status" value="1"/>
</dbReference>
<dbReference type="NCBIfam" id="TIGR00254">
    <property type="entry name" value="GGDEF"/>
    <property type="match status" value="1"/>
</dbReference>
<dbReference type="AlphaFoldDB" id="A0A380WRQ6"/>
<dbReference type="OrthoDB" id="9812260at2"/>
<dbReference type="InterPro" id="IPR003660">
    <property type="entry name" value="HAMP_dom"/>
</dbReference>
<dbReference type="FunFam" id="3.30.70.270:FF:000001">
    <property type="entry name" value="Diguanylate cyclase domain protein"/>
    <property type="match status" value="1"/>
</dbReference>
<dbReference type="GO" id="GO:0007165">
    <property type="term" value="P:signal transduction"/>
    <property type="evidence" value="ECO:0007669"/>
    <property type="project" value="InterPro"/>
</dbReference>
<dbReference type="Gene3D" id="6.10.340.10">
    <property type="match status" value="1"/>
</dbReference>
<organism evidence="6 7">
    <name type="scientific">Aminobacter aminovorans</name>
    <name type="common">Chelatobacter heintzii</name>
    <dbReference type="NCBI Taxonomy" id="83263"/>
    <lineage>
        <taxon>Bacteria</taxon>
        <taxon>Pseudomonadati</taxon>
        <taxon>Pseudomonadota</taxon>
        <taxon>Alphaproteobacteria</taxon>
        <taxon>Hyphomicrobiales</taxon>
        <taxon>Phyllobacteriaceae</taxon>
        <taxon>Aminobacter</taxon>
    </lineage>
</organism>
<keyword evidence="3" id="KW-0812">Transmembrane</keyword>
<dbReference type="PROSITE" id="PS50887">
    <property type="entry name" value="GGDEF"/>
    <property type="match status" value="1"/>
</dbReference>
<dbReference type="SUPFAM" id="SSF55781">
    <property type="entry name" value="GAF domain-like"/>
    <property type="match status" value="1"/>
</dbReference>
<feature type="domain" description="HAMP" evidence="4">
    <location>
        <begin position="207"/>
        <end position="260"/>
    </location>
</feature>
<protein>
    <recommendedName>
        <fullName evidence="1">diguanylate cyclase</fullName>
        <ecNumber evidence="1">2.7.7.65</ecNumber>
    </recommendedName>
</protein>
<name>A0A380WRQ6_AMIAI</name>
<dbReference type="Pfam" id="PF00672">
    <property type="entry name" value="HAMP"/>
    <property type="match status" value="1"/>
</dbReference>
<evidence type="ECO:0000313" key="7">
    <source>
        <dbReference type="Proteomes" id="UP000254701"/>
    </source>
</evidence>
<dbReference type="Proteomes" id="UP000254701">
    <property type="component" value="Unassembled WGS sequence"/>
</dbReference>
<dbReference type="Gene3D" id="3.30.70.270">
    <property type="match status" value="1"/>
</dbReference>
<dbReference type="InterPro" id="IPR029016">
    <property type="entry name" value="GAF-like_dom_sf"/>
</dbReference>
<dbReference type="InterPro" id="IPR000160">
    <property type="entry name" value="GGDEF_dom"/>
</dbReference>
<evidence type="ECO:0000259" key="4">
    <source>
        <dbReference type="PROSITE" id="PS50885"/>
    </source>
</evidence>
<dbReference type="InterPro" id="IPR003018">
    <property type="entry name" value="GAF"/>
</dbReference>
<dbReference type="GO" id="GO:0052621">
    <property type="term" value="F:diguanylate cyclase activity"/>
    <property type="evidence" value="ECO:0007669"/>
    <property type="project" value="UniProtKB-EC"/>
</dbReference>
<accession>A0A380WRQ6</accession>
<keyword evidence="6" id="KW-0548">Nucleotidyltransferase</keyword>
<dbReference type="CDD" id="cd01949">
    <property type="entry name" value="GGDEF"/>
    <property type="match status" value="1"/>
</dbReference>
<keyword evidence="3" id="KW-0472">Membrane</keyword>
<keyword evidence="6" id="KW-0808">Transferase</keyword>
<dbReference type="EMBL" id="UFSM01000001">
    <property type="protein sequence ID" value="SUU91613.1"/>
    <property type="molecule type" value="Genomic_DNA"/>
</dbReference>
<evidence type="ECO:0000256" key="2">
    <source>
        <dbReference type="ARBA" id="ARBA00034247"/>
    </source>
</evidence>
<dbReference type="InterPro" id="IPR050469">
    <property type="entry name" value="Diguanylate_Cyclase"/>
</dbReference>
<evidence type="ECO:0000256" key="3">
    <source>
        <dbReference type="SAM" id="Phobius"/>
    </source>
</evidence>
<dbReference type="SMART" id="SM00304">
    <property type="entry name" value="HAMP"/>
    <property type="match status" value="1"/>
</dbReference>
<dbReference type="CDD" id="cd06225">
    <property type="entry name" value="HAMP"/>
    <property type="match status" value="1"/>
</dbReference>
<feature type="transmembrane region" description="Helical" evidence="3">
    <location>
        <begin position="6"/>
        <end position="27"/>
    </location>
</feature>
<feature type="transmembrane region" description="Helical" evidence="3">
    <location>
        <begin position="184"/>
        <end position="205"/>
    </location>
</feature>
<dbReference type="PROSITE" id="PS50885">
    <property type="entry name" value="HAMP"/>
    <property type="match status" value="1"/>
</dbReference>
<dbReference type="RefSeq" id="WP_115733448.1">
    <property type="nucleotide sequence ID" value="NZ_BAAAVY010000004.1"/>
</dbReference>
<dbReference type="PANTHER" id="PTHR45138">
    <property type="entry name" value="REGULATORY COMPONENTS OF SENSORY TRANSDUCTION SYSTEM"/>
    <property type="match status" value="1"/>
</dbReference>
<evidence type="ECO:0000313" key="6">
    <source>
        <dbReference type="EMBL" id="SUU91613.1"/>
    </source>
</evidence>
<dbReference type="SMART" id="SM00267">
    <property type="entry name" value="GGDEF"/>
    <property type="match status" value="1"/>
</dbReference>
<dbReference type="GO" id="GO:1902201">
    <property type="term" value="P:negative regulation of bacterial-type flagellum-dependent cell motility"/>
    <property type="evidence" value="ECO:0007669"/>
    <property type="project" value="TreeGrafter"/>
</dbReference>
<keyword evidence="3" id="KW-1133">Transmembrane helix</keyword>
<gene>
    <name evidence="6" type="primary">dosC_1</name>
    <name evidence="6" type="ORF">NCTC10684_04884</name>
</gene>
<dbReference type="InterPro" id="IPR029787">
    <property type="entry name" value="Nucleotide_cyclase"/>
</dbReference>
<dbReference type="SUPFAM" id="SSF158472">
    <property type="entry name" value="HAMP domain-like"/>
    <property type="match status" value="1"/>
</dbReference>
<dbReference type="EC" id="2.7.7.65" evidence="1"/>
<dbReference type="PANTHER" id="PTHR45138:SF9">
    <property type="entry name" value="DIGUANYLATE CYCLASE DGCM-RELATED"/>
    <property type="match status" value="1"/>
</dbReference>